<sequence length="71" mass="7957">MKQRIVFGILMSLLLSSLMTLWVTWLNLGMTPAFFAAWGKAFVCAWPAAAAIAISLGPYVQRMTTRLLRPR</sequence>
<evidence type="ECO:0000313" key="2">
    <source>
        <dbReference type="EMBL" id="AIW22968.1"/>
    </source>
</evidence>
<evidence type="ECO:0008006" key="4">
    <source>
        <dbReference type="Google" id="ProtNLM"/>
    </source>
</evidence>
<name>A0AAN0W0K7_9VIBR</name>
<dbReference type="RefSeq" id="WP_043011904.1">
    <property type="nucleotide sequence ID" value="NZ_CP009620.1"/>
</dbReference>
<keyword evidence="2" id="KW-0614">Plasmid</keyword>
<reference evidence="2 3" key="1">
    <citation type="submission" date="2014-10" db="EMBL/GenBank/DDBJ databases">
        <title>The Complete Genome Sequence for the Shellfish Pathogen Vibrio coralliilyticus RE98 Isolated from a Shellfish Hatchery.</title>
        <authorList>
            <person name="Richards G.P."/>
            <person name="Bono J.L."/>
            <person name="Watson M.A."/>
            <person name="Needleman D.S."/>
        </authorList>
    </citation>
    <scope>NUCLEOTIDE SEQUENCE [LARGE SCALE GENOMIC DNA]</scope>
    <source>
        <strain evidence="2 3">RE98</strain>
        <plasmid evidence="2 3">p319</plasmid>
    </source>
</reference>
<dbReference type="InterPro" id="IPR021529">
    <property type="entry name" value="DUF2798"/>
</dbReference>
<keyword evidence="1" id="KW-0472">Membrane</keyword>
<keyword evidence="1" id="KW-1133">Transmembrane helix</keyword>
<dbReference type="Pfam" id="PF11391">
    <property type="entry name" value="DUF2798"/>
    <property type="match status" value="1"/>
</dbReference>
<dbReference type="EMBL" id="CP009620">
    <property type="protein sequence ID" value="AIW22968.1"/>
    <property type="molecule type" value="Genomic_DNA"/>
</dbReference>
<gene>
    <name evidence="2" type="ORF">IX92_28530</name>
</gene>
<dbReference type="KEGG" id="vcy:IX92_28530"/>
<accession>A0AAN0W0K7</accession>
<organism evidence="2 3">
    <name type="scientific">Vibrio coralliilyticus</name>
    <dbReference type="NCBI Taxonomy" id="190893"/>
    <lineage>
        <taxon>Bacteria</taxon>
        <taxon>Pseudomonadati</taxon>
        <taxon>Pseudomonadota</taxon>
        <taxon>Gammaproteobacteria</taxon>
        <taxon>Vibrionales</taxon>
        <taxon>Vibrionaceae</taxon>
        <taxon>Vibrio</taxon>
    </lineage>
</organism>
<proteinExistence type="predicted"/>
<protein>
    <recommendedName>
        <fullName evidence="4">DUF2798 domain-containing protein</fullName>
    </recommendedName>
</protein>
<dbReference type="Proteomes" id="UP000030081">
    <property type="component" value="Plasmid p319"/>
</dbReference>
<geneLocation type="plasmid" evidence="2 3">
    <name>p319</name>
</geneLocation>
<evidence type="ECO:0000256" key="1">
    <source>
        <dbReference type="SAM" id="Phobius"/>
    </source>
</evidence>
<evidence type="ECO:0000313" key="3">
    <source>
        <dbReference type="Proteomes" id="UP000030081"/>
    </source>
</evidence>
<dbReference type="AlphaFoldDB" id="A0AAN0W0K7"/>
<keyword evidence="3" id="KW-1185">Reference proteome</keyword>
<feature type="transmembrane region" description="Helical" evidence="1">
    <location>
        <begin position="37"/>
        <end position="60"/>
    </location>
</feature>
<keyword evidence="1" id="KW-0812">Transmembrane</keyword>
<feature type="transmembrane region" description="Helical" evidence="1">
    <location>
        <begin position="5"/>
        <end position="25"/>
    </location>
</feature>